<dbReference type="Gene3D" id="3.90.190.10">
    <property type="entry name" value="Protein tyrosine phosphatase superfamily"/>
    <property type="match status" value="1"/>
</dbReference>
<comment type="caution">
    <text evidence="2">The sequence shown here is derived from an EMBL/GenBank/DDBJ whole genome shotgun (WGS) entry which is preliminary data.</text>
</comment>
<dbReference type="PANTHER" id="PTHR31126:SF1">
    <property type="entry name" value="TYROSINE SPECIFIC PROTEIN PHOSPHATASES DOMAIN-CONTAINING PROTEIN"/>
    <property type="match status" value="1"/>
</dbReference>
<protein>
    <submittedName>
        <fullName evidence="2">Tyrosine-protein phosphatase</fullName>
    </submittedName>
</protein>
<reference evidence="2 3" key="1">
    <citation type="submission" date="2018-11" db="EMBL/GenBank/DDBJ databases">
        <title>The genome draft of YIM 96095.</title>
        <authorList>
            <person name="Tang S.-K."/>
            <person name="Chunyu W.-X."/>
            <person name="Feng Y.-Z."/>
        </authorList>
    </citation>
    <scope>NUCLEOTIDE SEQUENCE [LARGE SCALE GENOMIC DNA]</scope>
    <source>
        <strain evidence="2 3">YIM 96095</strain>
    </source>
</reference>
<dbReference type="RefSeq" id="WP_123199274.1">
    <property type="nucleotide sequence ID" value="NZ_RJMB01000001.1"/>
</dbReference>
<dbReference type="PANTHER" id="PTHR31126">
    <property type="entry name" value="TYROSINE-PROTEIN PHOSPHATASE"/>
    <property type="match status" value="1"/>
</dbReference>
<accession>A0A3N0EI89</accession>
<dbReference type="Proteomes" id="UP000269198">
    <property type="component" value="Unassembled WGS sequence"/>
</dbReference>
<dbReference type="EMBL" id="RJMB01000001">
    <property type="protein sequence ID" value="RNL87409.1"/>
    <property type="molecule type" value="Genomic_DNA"/>
</dbReference>
<dbReference type="InterPro" id="IPR026893">
    <property type="entry name" value="Tyr/Ser_Pase_IphP-type"/>
</dbReference>
<dbReference type="Pfam" id="PF13350">
    <property type="entry name" value="Y_phosphatase3"/>
    <property type="match status" value="1"/>
</dbReference>
<dbReference type="GO" id="GO:0004721">
    <property type="term" value="F:phosphoprotein phosphatase activity"/>
    <property type="evidence" value="ECO:0007669"/>
    <property type="project" value="InterPro"/>
</dbReference>
<evidence type="ECO:0000313" key="3">
    <source>
        <dbReference type="Proteomes" id="UP000269198"/>
    </source>
</evidence>
<evidence type="ECO:0000256" key="1">
    <source>
        <dbReference type="ARBA" id="ARBA00009580"/>
    </source>
</evidence>
<dbReference type="SUPFAM" id="SSF52799">
    <property type="entry name" value="(Phosphotyrosine protein) phosphatases II"/>
    <property type="match status" value="1"/>
</dbReference>
<dbReference type="AlphaFoldDB" id="A0A3N0EI89"/>
<dbReference type="OrthoDB" id="1188001at2"/>
<evidence type="ECO:0000313" key="2">
    <source>
        <dbReference type="EMBL" id="RNL87409.1"/>
    </source>
</evidence>
<dbReference type="InterPro" id="IPR016130">
    <property type="entry name" value="Tyr_Pase_AS"/>
</dbReference>
<organism evidence="2 3">
    <name type="scientific">Halostreptopolyspora alba</name>
    <dbReference type="NCBI Taxonomy" id="2487137"/>
    <lineage>
        <taxon>Bacteria</taxon>
        <taxon>Bacillati</taxon>
        <taxon>Actinomycetota</taxon>
        <taxon>Actinomycetes</taxon>
        <taxon>Streptosporangiales</taxon>
        <taxon>Nocardiopsidaceae</taxon>
        <taxon>Halostreptopolyspora</taxon>
    </lineage>
</organism>
<comment type="similarity">
    <text evidence="1">Belongs to the protein-tyrosine phosphatase family.</text>
</comment>
<dbReference type="InterPro" id="IPR029021">
    <property type="entry name" value="Prot-tyrosine_phosphatase-like"/>
</dbReference>
<gene>
    <name evidence="2" type="ORF">EFW17_00880</name>
</gene>
<keyword evidence="3" id="KW-1185">Reference proteome</keyword>
<dbReference type="PROSITE" id="PS00383">
    <property type="entry name" value="TYR_PHOSPHATASE_1"/>
    <property type="match status" value="1"/>
</dbReference>
<sequence>MTNDAQLLSSAPNFRDLGGYATSDGARVRPGALYRADSLAWLDDDDLAMLERIGLRQVMDLRADVERAKHADRVPDGVEYTVLDVNPKPPGGTKGTGKDSERHFAGDLASVLAEPELAREVLSNGGGERFMHNVNRVLVTGEAARAGFAELLRRVATGPLAGVFHCSAGKDRTGWAAALVLGLLGVPRETIVADYLASNARLDNVRRWIYQLSDDNGVDRALVEPIMVVRREYLQTAFDEVERVHGTLEGYVRDGLKLEPEVIDTLRGRLLEWP</sequence>
<name>A0A3N0EI89_9ACTN</name>
<proteinExistence type="inferred from homology"/>